<keyword evidence="1" id="KW-1133">Transmembrane helix</keyword>
<protein>
    <submittedName>
        <fullName evidence="2">Uncharacterized protein</fullName>
    </submittedName>
</protein>
<feature type="transmembrane region" description="Helical" evidence="1">
    <location>
        <begin position="7"/>
        <end position="28"/>
    </location>
</feature>
<reference evidence="2 3" key="1">
    <citation type="submission" date="2016-10" db="EMBL/GenBank/DDBJ databases">
        <authorList>
            <person name="de Groot N.N."/>
        </authorList>
    </citation>
    <scope>NUCLEOTIDE SEQUENCE [LARGE SCALE GENOMIC DNA]</scope>
    <source>
        <strain evidence="2 3">DSM 17074</strain>
    </source>
</reference>
<evidence type="ECO:0000313" key="2">
    <source>
        <dbReference type="EMBL" id="SFS83330.1"/>
    </source>
</evidence>
<keyword evidence="1" id="KW-0472">Membrane</keyword>
<gene>
    <name evidence="2" type="ORF">SAMN05421668_1122</name>
</gene>
<evidence type="ECO:0000256" key="1">
    <source>
        <dbReference type="SAM" id="Phobius"/>
    </source>
</evidence>
<dbReference type="PROSITE" id="PS51257">
    <property type="entry name" value="PROKAR_LIPOPROTEIN"/>
    <property type="match status" value="1"/>
</dbReference>
<dbReference type="AlphaFoldDB" id="A0A1I6T2Q1"/>
<evidence type="ECO:0000313" key="3">
    <source>
        <dbReference type="Proteomes" id="UP000199139"/>
    </source>
</evidence>
<dbReference type="EMBL" id="FPAI01000012">
    <property type="protein sequence ID" value="SFS83330.1"/>
    <property type="molecule type" value="Genomic_DNA"/>
</dbReference>
<feature type="transmembrane region" description="Helical" evidence="1">
    <location>
        <begin position="40"/>
        <end position="59"/>
    </location>
</feature>
<proteinExistence type="predicted"/>
<keyword evidence="1" id="KW-0812">Transmembrane</keyword>
<sequence>MKNNKQFLFSYHMFIYPIYAAGSCLMIYPVIPSFRLQEIILFPVLISYYLSPILFFIMLYENKKFYGRRTFSKSQLTQVIIAIAVYSSIIITPLFYN</sequence>
<dbReference type="Proteomes" id="UP000199139">
    <property type="component" value="Unassembled WGS sequence"/>
</dbReference>
<organism evidence="2 3">
    <name type="scientific">Halolactibacillus miurensis</name>
    <dbReference type="NCBI Taxonomy" id="306541"/>
    <lineage>
        <taxon>Bacteria</taxon>
        <taxon>Bacillati</taxon>
        <taxon>Bacillota</taxon>
        <taxon>Bacilli</taxon>
        <taxon>Bacillales</taxon>
        <taxon>Bacillaceae</taxon>
        <taxon>Halolactibacillus</taxon>
    </lineage>
</organism>
<feature type="transmembrane region" description="Helical" evidence="1">
    <location>
        <begin position="79"/>
        <end position="96"/>
    </location>
</feature>
<name>A0A1I6T2Q1_9BACI</name>
<accession>A0A1I6T2Q1</accession>